<dbReference type="Gene3D" id="1.25.10.10">
    <property type="entry name" value="Leucine-rich Repeat Variant"/>
    <property type="match status" value="1"/>
</dbReference>
<dbReference type="InterPro" id="IPR016024">
    <property type="entry name" value="ARM-type_fold"/>
</dbReference>
<dbReference type="GO" id="GO:0007129">
    <property type="term" value="P:homologous chromosome pairing at meiosis"/>
    <property type="evidence" value="ECO:0007669"/>
    <property type="project" value="TreeGrafter"/>
</dbReference>
<proteinExistence type="predicted"/>
<dbReference type="SUPFAM" id="SSF48371">
    <property type="entry name" value="ARM repeat"/>
    <property type="match status" value="1"/>
</dbReference>
<dbReference type="AlphaFoldDB" id="A0AAD1TDG2"/>
<dbReference type="PANTHER" id="PTHR14014:SF0">
    <property type="entry name" value="TELOMERE REPEATS-BINDING BOUQUET FORMATION PROTEIN 1"/>
    <property type="match status" value="1"/>
</dbReference>
<evidence type="ECO:0000313" key="1">
    <source>
        <dbReference type="EMBL" id="CAH2324414.1"/>
    </source>
</evidence>
<dbReference type="InterPro" id="IPR011989">
    <property type="entry name" value="ARM-like"/>
</dbReference>
<dbReference type="EMBL" id="OW240923">
    <property type="protein sequence ID" value="CAH2324414.1"/>
    <property type="molecule type" value="Genomic_DNA"/>
</dbReference>
<dbReference type="InterPro" id="IPR042359">
    <property type="entry name" value="TERB1"/>
</dbReference>
<reference evidence="1" key="1">
    <citation type="submission" date="2022-03" db="EMBL/GenBank/DDBJ databases">
        <authorList>
            <person name="Alioto T."/>
            <person name="Alioto T."/>
            <person name="Gomez Garrido J."/>
        </authorList>
    </citation>
    <scope>NUCLEOTIDE SEQUENCE</scope>
</reference>
<dbReference type="GO" id="GO:0070197">
    <property type="term" value="P:meiotic attachment of telomere to nuclear envelope"/>
    <property type="evidence" value="ECO:0007669"/>
    <property type="project" value="InterPro"/>
</dbReference>
<name>A0AAD1TDG2_PELCU</name>
<keyword evidence="2" id="KW-1185">Reference proteome</keyword>
<evidence type="ECO:0000313" key="2">
    <source>
        <dbReference type="Proteomes" id="UP001295444"/>
    </source>
</evidence>
<organism evidence="1 2">
    <name type="scientific">Pelobates cultripes</name>
    <name type="common">Western spadefoot toad</name>
    <dbReference type="NCBI Taxonomy" id="61616"/>
    <lineage>
        <taxon>Eukaryota</taxon>
        <taxon>Metazoa</taxon>
        <taxon>Chordata</taxon>
        <taxon>Craniata</taxon>
        <taxon>Vertebrata</taxon>
        <taxon>Euteleostomi</taxon>
        <taxon>Amphibia</taxon>
        <taxon>Batrachia</taxon>
        <taxon>Anura</taxon>
        <taxon>Pelobatoidea</taxon>
        <taxon>Pelobatidae</taxon>
        <taxon>Pelobates</taxon>
    </lineage>
</organism>
<dbReference type="Proteomes" id="UP001295444">
    <property type="component" value="Chromosome 12"/>
</dbReference>
<gene>
    <name evidence="1" type="ORF">PECUL_23A004209</name>
</gene>
<sequence>DACEYFREVGGLMFVSNLAKSCTHSIVKEASLFTLGVLAENNVYCQQTLCTLELFEDVCATLSKEDSSLNLKRMSVYVLLVLVSNNKCGQNLARESGCIDMLLLLFREILIKCNRHLSSKAPDELYQLWTSVCSALCACVNNPQNDENQKLCSSAFPQAKDWLQKYAQPEVARPICSLVGLTVANNSMPYTCI</sequence>
<accession>A0AAD1TDG2</accession>
<protein>
    <submittedName>
        <fullName evidence="1">Coiled-coil domain-containing 79, partial</fullName>
    </submittedName>
</protein>
<feature type="non-terminal residue" evidence="1">
    <location>
        <position position="1"/>
    </location>
</feature>
<dbReference type="PANTHER" id="PTHR14014">
    <property type="entry name" value="TELOMERE REPEATS-BINDING BOUQUET FORMATION PROTEIN 1"/>
    <property type="match status" value="1"/>
</dbReference>